<feature type="transmembrane region" description="Helical" evidence="1">
    <location>
        <begin position="12"/>
        <end position="32"/>
    </location>
</feature>
<evidence type="ECO:0000256" key="1">
    <source>
        <dbReference type="SAM" id="Phobius"/>
    </source>
</evidence>
<accession>A0A418YBS2</accession>
<protein>
    <submittedName>
        <fullName evidence="2">Uncharacterized protein</fullName>
    </submittedName>
</protein>
<evidence type="ECO:0000313" key="3">
    <source>
        <dbReference type="Proteomes" id="UP000283255"/>
    </source>
</evidence>
<keyword evidence="1" id="KW-1133">Transmembrane helix</keyword>
<keyword evidence="1" id="KW-0812">Transmembrane</keyword>
<reference evidence="2 3" key="2">
    <citation type="submission" date="2019-01" db="EMBL/GenBank/DDBJ databases">
        <title>Motilimonas pumilus sp. nov., isolated from the gut of sea cucumber (Apostichopus japonicus).</title>
        <authorList>
            <person name="Wang F.-Q."/>
            <person name="Ren L.-H."/>
            <person name="Lin Y.-W."/>
            <person name="Sun G.-H."/>
            <person name="Du Z.-J."/>
            <person name="Zhao J.-X."/>
            <person name="Liu X.-J."/>
            <person name="Liu L.-J."/>
        </authorList>
    </citation>
    <scope>NUCLEOTIDE SEQUENCE [LARGE SCALE GENOMIC DNA]</scope>
    <source>
        <strain evidence="2 3">PLHSC7-2</strain>
    </source>
</reference>
<reference evidence="2 3" key="1">
    <citation type="submission" date="2018-09" db="EMBL/GenBank/DDBJ databases">
        <authorList>
            <person name="Wang F."/>
        </authorList>
    </citation>
    <scope>NUCLEOTIDE SEQUENCE [LARGE SCALE GENOMIC DNA]</scope>
    <source>
        <strain evidence="2 3">PLHSC7-2</strain>
    </source>
</reference>
<dbReference type="Proteomes" id="UP000283255">
    <property type="component" value="Unassembled WGS sequence"/>
</dbReference>
<proteinExistence type="predicted"/>
<organism evidence="2 3">
    <name type="scientific">Motilimonas pumila</name>
    <dbReference type="NCBI Taxonomy" id="2303987"/>
    <lineage>
        <taxon>Bacteria</taxon>
        <taxon>Pseudomonadati</taxon>
        <taxon>Pseudomonadota</taxon>
        <taxon>Gammaproteobacteria</taxon>
        <taxon>Alteromonadales</taxon>
        <taxon>Alteromonadales genera incertae sedis</taxon>
        <taxon>Motilimonas</taxon>
    </lineage>
</organism>
<feature type="transmembrane region" description="Helical" evidence="1">
    <location>
        <begin position="151"/>
        <end position="168"/>
    </location>
</feature>
<keyword evidence="3" id="KW-1185">Reference proteome</keyword>
<comment type="caution">
    <text evidence="2">The sequence shown here is derived from an EMBL/GenBank/DDBJ whole genome shotgun (WGS) entry which is preliminary data.</text>
</comment>
<sequence length="186" mass="21885">MFYFFFLDETAFLLSTSLFHFGFCIMVQRLICRQKPLKIKNRDFDREGQRKKMDDKIKRDPLLLEYLQQSKPLQAQQHLMDTYDMSVVEASCQVRKLQYQLSVSSSVRLYRRLLRLLQTLALVALLYALMLWLNPEQAWQGLGEVFTGDNLATLVVGGVALVLVSQWLHRRSIKKQRKAQNHYAIR</sequence>
<dbReference type="EMBL" id="QZCH01000023">
    <property type="protein sequence ID" value="RJG41941.1"/>
    <property type="molecule type" value="Genomic_DNA"/>
</dbReference>
<keyword evidence="1" id="KW-0472">Membrane</keyword>
<feature type="transmembrane region" description="Helical" evidence="1">
    <location>
        <begin position="113"/>
        <end position="131"/>
    </location>
</feature>
<name>A0A418YBS2_9GAMM</name>
<gene>
    <name evidence="2" type="ORF">D1Z90_15735</name>
</gene>
<evidence type="ECO:0000313" key="2">
    <source>
        <dbReference type="EMBL" id="RJG41941.1"/>
    </source>
</evidence>
<dbReference type="AlphaFoldDB" id="A0A418YBS2"/>